<dbReference type="FunFam" id="3.90.640.10:FF:000014">
    <property type="entry name" value="Putative actin-related protein 6"/>
    <property type="match status" value="1"/>
</dbReference>
<evidence type="ECO:0000256" key="4">
    <source>
        <dbReference type="ARBA" id="ARBA00008860"/>
    </source>
</evidence>
<proteinExistence type="inferred from homology"/>
<dbReference type="Pfam" id="PF00022">
    <property type="entry name" value="Actin"/>
    <property type="match status" value="1"/>
</dbReference>
<keyword evidence="6" id="KW-0963">Cytoplasm</keyword>
<evidence type="ECO:0000256" key="6">
    <source>
        <dbReference type="ARBA" id="ARBA00022490"/>
    </source>
</evidence>
<keyword evidence="7" id="KW-0689">Ribosomal protein</keyword>
<evidence type="ECO:0000256" key="3">
    <source>
        <dbReference type="ARBA" id="ARBA00005665"/>
    </source>
</evidence>
<dbReference type="STRING" id="5599.A0A177DVZ8"/>
<dbReference type="GO" id="GO:1990904">
    <property type="term" value="C:ribonucleoprotein complex"/>
    <property type="evidence" value="ECO:0007669"/>
    <property type="project" value="UniProtKB-KW"/>
</dbReference>
<evidence type="ECO:0000256" key="11">
    <source>
        <dbReference type="ARBA" id="ARBA00035183"/>
    </source>
</evidence>
<sequence>MPPKGSKKSAPAPPNKTLVLDNGAYSIKAGLVPSGVEYTYDECSVIPNCIARSTRDKCTYVGAELNSCKDFGELAFRRPVEKGFIVNWEAEKAIWEHEFMGDAMGEGLRCDPKDTNLLLTEKPNCPKELQKNCDEIIFEQFEFAAYYRCVGATLNAYATPQAHTESSLLSLPRECLLIIDTSYSDTTILPLYNGKLIQSAVRRLTVGGKLLTNYLKELSSLRHYNMMEETYLLNEIKEAVSYVVPSSQHFANDLERTWKGRLGDRRELDSSIVVDYVLPDYENAIHGHARPHDPAKSRMRRGLQAPQGPREDLLPLGNERFAVPELLFNPSDIGIQEEGIPGAVMQSLSALPEALRIGLLANVVVVGGNSLISGFMERLRTELRALVPAEYPLNVPTRVAEGVAGHQGRSNFRSTGITRISNPMRRIPRPSRATDPSNLLSTSIRQTLSPLPCRSAVSPCTHLRNATATFSTTAPQSFLLPGKQDKKKHQQFVRRWQKRLLGDSEPIGAHVDPYDPTSPVRIAPEDQGEYEEVLEEDPNFPKYRQAKSIAGLQRVGGDEWLRQKVEKDIAKEFEKLTLRTYTPLTLGMADEIEELTGTPYTLKDENLMMAQTMHEKTNRPYTQYNFGLHSKASRVTDIRARFTQAVAEIYALKQAGLDMDLSKFANRGVYDRPRWVKDVKLVKTESGELALALPEHKNLDDLLATMQRAPSWEAEQAEPGELLVEEVIEELDGTHLPQEQVPTMDPETPAYKKAAVVKQDAEKPFDFMSNRPVPRAKPVTEQVSQPVVEEVVVQETLNTPPVHAADSMPVNEVAPAAASESRHAILEERAQRLATDFAALKKSVQQSRAQSSATRSEDTKWRHIPVTDIDVKFALFKRLYQLTGFRISDPHLSSAKTLGDLYSYLLEAAKPQPTSLYSAIHVEGQKARERAKQQAASEAATKRRADLGDLINLGNVELRRVKANKTEKRSKTGLDKVVNYALRERGLGNGVPSRIQEIRARKARSVRHVRTQREFVNPLSSKAAKFLETKTQ</sequence>
<comment type="function">
    <text evidence="10">Component of the SWR1 complex which mediates the ATP-dependent exchange of histone H2A for the H2A variant HZT1 leading to transcriptional regulation of selected genes by chromatin remodeling. Involved in chromosome stability.</text>
</comment>
<evidence type="ECO:0000313" key="15">
    <source>
        <dbReference type="EMBL" id="OAG23827.1"/>
    </source>
</evidence>
<feature type="region of interest" description="Disordered" evidence="14">
    <location>
        <begin position="287"/>
        <end position="314"/>
    </location>
</feature>
<protein>
    <recommendedName>
        <fullName evidence="5">Actin-like protein ARP6</fullName>
    </recommendedName>
    <alternativeName>
        <fullName evidence="13">Actin-like protein arp6</fullName>
    </alternativeName>
    <alternativeName>
        <fullName evidence="11">Large ribosomal subunit protein mL50</fullName>
    </alternativeName>
</protein>
<dbReference type="GO" id="GO:0005840">
    <property type="term" value="C:ribosome"/>
    <property type="evidence" value="ECO:0007669"/>
    <property type="project" value="UniProtKB-KW"/>
</dbReference>
<evidence type="ECO:0000256" key="14">
    <source>
        <dbReference type="SAM" id="MobiDB-lite"/>
    </source>
</evidence>
<dbReference type="VEuPathDB" id="FungiDB:CC77DRAFT_1028779"/>
<comment type="subcellular location">
    <subcellularLocation>
        <location evidence="2">Cytoplasm</location>
    </subcellularLocation>
    <subcellularLocation>
        <location evidence="1">Mitochondrion</location>
    </subcellularLocation>
</comment>
<evidence type="ECO:0000256" key="1">
    <source>
        <dbReference type="ARBA" id="ARBA00004173"/>
    </source>
</evidence>
<keyword evidence="8" id="KW-0496">Mitochondrion</keyword>
<evidence type="ECO:0000256" key="12">
    <source>
        <dbReference type="ARBA" id="ARBA00063309"/>
    </source>
</evidence>
<dbReference type="Proteomes" id="UP000077248">
    <property type="component" value="Unassembled WGS sequence"/>
</dbReference>
<keyword evidence="9" id="KW-0687">Ribonucleoprotein</keyword>
<dbReference type="EMBL" id="KV441472">
    <property type="protein sequence ID" value="OAG23827.1"/>
    <property type="molecule type" value="Genomic_DNA"/>
</dbReference>
<comment type="similarity">
    <text evidence="4">Belongs to the mitochondrion-specific ribosomal protein mL50 family.</text>
</comment>
<comment type="subunit">
    <text evidence="12">Component of the SWR1 chromatin remodeling complex.</text>
</comment>
<dbReference type="Gene3D" id="3.30.420.40">
    <property type="match status" value="2"/>
</dbReference>
<dbReference type="InterPro" id="IPR018305">
    <property type="entry name" value="Ribosomal_m50"/>
</dbReference>
<reference evidence="15 16" key="1">
    <citation type="submission" date="2016-05" db="EMBL/GenBank/DDBJ databases">
        <title>Comparative analysis of secretome profiles of manganese(II)-oxidizing ascomycete fungi.</title>
        <authorList>
            <consortium name="DOE Joint Genome Institute"/>
            <person name="Zeiner C.A."/>
            <person name="Purvine S.O."/>
            <person name="Zink E.M."/>
            <person name="Wu S."/>
            <person name="Pasa-Tolic L."/>
            <person name="Chaput D.L."/>
            <person name="Haridas S."/>
            <person name="Grigoriev I.V."/>
            <person name="Santelli C.M."/>
            <person name="Hansel C.M."/>
        </authorList>
    </citation>
    <scope>NUCLEOTIDE SEQUENCE [LARGE SCALE GENOMIC DNA]</scope>
    <source>
        <strain evidence="15 16">SRC1lrK2f</strain>
    </source>
</reference>
<dbReference type="Pfam" id="PF10501">
    <property type="entry name" value="Ribosomal_L50"/>
    <property type="match status" value="1"/>
</dbReference>
<dbReference type="SUPFAM" id="SSF53067">
    <property type="entry name" value="Actin-like ATPase domain"/>
    <property type="match status" value="2"/>
</dbReference>
<evidence type="ECO:0000256" key="9">
    <source>
        <dbReference type="ARBA" id="ARBA00023274"/>
    </source>
</evidence>
<dbReference type="OMA" id="EYTYDEC"/>
<evidence type="ECO:0000256" key="13">
    <source>
        <dbReference type="ARBA" id="ARBA00073820"/>
    </source>
</evidence>
<dbReference type="InterPro" id="IPR004000">
    <property type="entry name" value="Actin"/>
</dbReference>
<dbReference type="GO" id="GO:0005739">
    <property type="term" value="C:mitochondrion"/>
    <property type="evidence" value="ECO:0007669"/>
    <property type="project" value="UniProtKB-SubCell"/>
</dbReference>
<gene>
    <name evidence="15" type="ORF">CC77DRAFT_1028779</name>
</gene>
<dbReference type="InterPro" id="IPR043129">
    <property type="entry name" value="ATPase_NBD"/>
</dbReference>
<dbReference type="Gene3D" id="2.30.36.70">
    <property type="entry name" value="Actin, Chain A, domain 2"/>
    <property type="match status" value="1"/>
</dbReference>
<dbReference type="AlphaFoldDB" id="A0A177DVZ8"/>
<keyword evidence="16" id="KW-1185">Reference proteome</keyword>
<accession>A0A177DVZ8</accession>
<organism evidence="15 16">
    <name type="scientific">Alternaria alternata</name>
    <name type="common">Alternaria rot fungus</name>
    <name type="synonym">Torula alternata</name>
    <dbReference type="NCBI Taxonomy" id="5599"/>
    <lineage>
        <taxon>Eukaryota</taxon>
        <taxon>Fungi</taxon>
        <taxon>Dikarya</taxon>
        <taxon>Ascomycota</taxon>
        <taxon>Pezizomycotina</taxon>
        <taxon>Dothideomycetes</taxon>
        <taxon>Pleosporomycetidae</taxon>
        <taxon>Pleosporales</taxon>
        <taxon>Pleosporineae</taxon>
        <taxon>Pleosporaceae</taxon>
        <taxon>Alternaria</taxon>
        <taxon>Alternaria sect. Alternaria</taxon>
        <taxon>Alternaria alternata complex</taxon>
    </lineage>
</organism>
<evidence type="ECO:0000313" key="16">
    <source>
        <dbReference type="Proteomes" id="UP000077248"/>
    </source>
</evidence>
<dbReference type="KEGG" id="aalt:CC77DRAFT_1028779"/>
<dbReference type="GeneID" id="29112067"/>
<dbReference type="CDD" id="cd10210">
    <property type="entry name" value="ASKHA_NBD_Arp6"/>
    <property type="match status" value="1"/>
</dbReference>
<evidence type="ECO:0000256" key="7">
    <source>
        <dbReference type="ARBA" id="ARBA00022980"/>
    </source>
</evidence>
<name>A0A177DVZ8_ALTAL</name>
<dbReference type="PANTHER" id="PTHR11937">
    <property type="entry name" value="ACTIN"/>
    <property type="match status" value="1"/>
</dbReference>
<evidence type="ECO:0000256" key="10">
    <source>
        <dbReference type="ARBA" id="ARBA00025222"/>
    </source>
</evidence>
<dbReference type="GO" id="GO:0005634">
    <property type="term" value="C:nucleus"/>
    <property type="evidence" value="ECO:0007669"/>
    <property type="project" value="UniProtKB-ARBA"/>
</dbReference>
<evidence type="ECO:0000256" key="5">
    <source>
        <dbReference type="ARBA" id="ARBA00018633"/>
    </source>
</evidence>
<dbReference type="RefSeq" id="XP_018389248.1">
    <property type="nucleotide sequence ID" value="XM_018526473.1"/>
</dbReference>
<dbReference type="Gene3D" id="3.90.640.10">
    <property type="entry name" value="Actin, Chain A, domain 4"/>
    <property type="match status" value="1"/>
</dbReference>
<comment type="similarity">
    <text evidence="3">Belongs to the actin family. ARP6 subfamily.</text>
</comment>
<dbReference type="SMART" id="SM00268">
    <property type="entry name" value="ACTIN"/>
    <property type="match status" value="1"/>
</dbReference>
<evidence type="ECO:0000256" key="8">
    <source>
        <dbReference type="ARBA" id="ARBA00023128"/>
    </source>
</evidence>
<evidence type="ECO:0000256" key="2">
    <source>
        <dbReference type="ARBA" id="ARBA00004496"/>
    </source>
</evidence>